<gene>
    <name evidence="2" type="ORF">BpHYR1_027824</name>
</gene>
<accession>A0A3M7RLS2</accession>
<evidence type="ECO:0000259" key="1">
    <source>
        <dbReference type="Pfam" id="PF19430"/>
    </source>
</evidence>
<dbReference type="InterPro" id="IPR045799">
    <property type="entry name" value="TBC1D23_C"/>
</dbReference>
<dbReference type="Proteomes" id="UP000276133">
    <property type="component" value="Unassembled WGS sequence"/>
</dbReference>
<dbReference type="GO" id="GO:0005802">
    <property type="term" value="C:trans-Golgi network"/>
    <property type="evidence" value="ECO:0007669"/>
    <property type="project" value="TreeGrafter"/>
</dbReference>
<feature type="domain" description="TBC1" evidence="1">
    <location>
        <begin position="160"/>
        <end position="313"/>
    </location>
</feature>
<dbReference type="InterPro" id="IPR039755">
    <property type="entry name" value="TBC1D23"/>
</dbReference>
<dbReference type="EMBL" id="REGN01003115">
    <property type="protein sequence ID" value="RNA24444.1"/>
    <property type="molecule type" value="Genomic_DNA"/>
</dbReference>
<dbReference type="PANTHER" id="PTHR13297:SF5">
    <property type="entry name" value="TBC1 DOMAIN FAMILY MEMBER 23"/>
    <property type="match status" value="1"/>
</dbReference>
<keyword evidence="3" id="KW-1185">Reference proteome</keyword>
<dbReference type="PANTHER" id="PTHR13297">
    <property type="entry name" value="TBC1 DOMAIN FAMILY MEMBER 23-RELATED"/>
    <property type="match status" value="1"/>
</dbReference>
<evidence type="ECO:0000313" key="2">
    <source>
        <dbReference type="EMBL" id="RNA24444.1"/>
    </source>
</evidence>
<proteinExistence type="predicted"/>
<dbReference type="CDD" id="cd20788">
    <property type="entry name" value="TBC1D23_C-like"/>
    <property type="match status" value="1"/>
</dbReference>
<dbReference type="AlphaFoldDB" id="A0A3M7RLS2"/>
<evidence type="ECO:0000313" key="3">
    <source>
        <dbReference type="Proteomes" id="UP000276133"/>
    </source>
</evidence>
<sequence length="384" mass="43582">MLDNPTEFNQSVEGLLAAQKQAIDAGSVAGGQHLCFMGTGNDEEDRYVNMIVSNFLQRKINYVSLALGGYEELKNVVEDPEMIVGTEVNGNRQKFTEEWVKKINTVQPSNSMFNKFSSVFKARSFDIKDKLKDYINYSLPSPSQNSSNNSNDASKKSYMNLITDIGSKLDYSNLFWSSNKNKSDEKHVSASDRIGKLYRNQGNLFAIDDTNTEDLAKKNSDTEIVNIKEWLEKSDLIQKFKCFYRHRNSKEQLEWTPGYLLLTKTHLYGFTELPKAKNGFYQISVRHHLKSIIKIATKTQCPEILAFTYGEKRTQAKTSQENVSLGTSDNVSTVDSKQDDIPEFDIKGKDWFYVPEYAGEAASAVKLQILEIVEITSHSSNRDI</sequence>
<reference evidence="2 3" key="1">
    <citation type="journal article" date="2018" name="Sci. Rep.">
        <title>Genomic signatures of local adaptation to the degree of environmental predictability in rotifers.</title>
        <authorList>
            <person name="Franch-Gras L."/>
            <person name="Hahn C."/>
            <person name="Garcia-Roger E.M."/>
            <person name="Carmona M.J."/>
            <person name="Serra M."/>
            <person name="Gomez A."/>
        </authorList>
    </citation>
    <scope>NUCLEOTIDE SEQUENCE [LARGE SCALE GENOMIC DNA]</scope>
    <source>
        <strain evidence="2">HYR1</strain>
    </source>
</reference>
<organism evidence="2 3">
    <name type="scientific">Brachionus plicatilis</name>
    <name type="common">Marine rotifer</name>
    <name type="synonym">Brachionus muelleri</name>
    <dbReference type="NCBI Taxonomy" id="10195"/>
    <lineage>
        <taxon>Eukaryota</taxon>
        <taxon>Metazoa</taxon>
        <taxon>Spiralia</taxon>
        <taxon>Gnathifera</taxon>
        <taxon>Rotifera</taxon>
        <taxon>Eurotatoria</taxon>
        <taxon>Monogononta</taxon>
        <taxon>Pseudotrocha</taxon>
        <taxon>Ploima</taxon>
        <taxon>Brachionidae</taxon>
        <taxon>Brachionus</taxon>
    </lineage>
</organism>
<dbReference type="GO" id="GO:0099041">
    <property type="term" value="P:vesicle tethering to Golgi"/>
    <property type="evidence" value="ECO:0007669"/>
    <property type="project" value="TreeGrafter"/>
</dbReference>
<protein>
    <submittedName>
        <fullName evidence="2">TBC1 domain family member 23 isoform X3</fullName>
    </submittedName>
</protein>
<dbReference type="STRING" id="10195.A0A3M7RLS2"/>
<dbReference type="GO" id="GO:0042147">
    <property type="term" value="P:retrograde transport, endosome to Golgi"/>
    <property type="evidence" value="ECO:0007669"/>
    <property type="project" value="InterPro"/>
</dbReference>
<comment type="caution">
    <text evidence="2">The sequence shown here is derived from an EMBL/GenBank/DDBJ whole genome shotgun (WGS) entry which is preliminary data.</text>
</comment>
<dbReference type="Pfam" id="PF19430">
    <property type="entry name" value="TBC1D23_C"/>
    <property type="match status" value="1"/>
</dbReference>
<name>A0A3M7RLS2_BRAPC</name>
<dbReference type="GO" id="GO:0005829">
    <property type="term" value="C:cytosol"/>
    <property type="evidence" value="ECO:0007669"/>
    <property type="project" value="GOC"/>
</dbReference>
<dbReference type="OrthoDB" id="73307at2759"/>